<accession>A0A4Q9P9L6</accession>
<organism evidence="2 3">
    <name type="scientific">Dichomitus squalens</name>
    <dbReference type="NCBI Taxonomy" id="114155"/>
    <lineage>
        <taxon>Eukaryota</taxon>
        <taxon>Fungi</taxon>
        <taxon>Dikarya</taxon>
        <taxon>Basidiomycota</taxon>
        <taxon>Agaricomycotina</taxon>
        <taxon>Agaricomycetes</taxon>
        <taxon>Polyporales</taxon>
        <taxon>Polyporaceae</taxon>
        <taxon>Dichomitus</taxon>
    </lineage>
</organism>
<evidence type="ECO:0000313" key="3">
    <source>
        <dbReference type="Proteomes" id="UP000292082"/>
    </source>
</evidence>
<dbReference type="Proteomes" id="UP000292082">
    <property type="component" value="Unassembled WGS sequence"/>
</dbReference>
<feature type="region of interest" description="Disordered" evidence="1">
    <location>
        <begin position="85"/>
        <end position="150"/>
    </location>
</feature>
<evidence type="ECO:0000256" key="1">
    <source>
        <dbReference type="SAM" id="MobiDB-lite"/>
    </source>
</evidence>
<sequence>MQLHTSKNPKVLAGPPPLPEGTDVNDVAIAATVVATGDEAHAVARTGIKRARTSTVPLGSAYSSHRAYEAPNSYDTAACVPTTHLQGTRGVRGEIEGNEDRDEVRGAPEEMTDDGASALNNASTCAVRADSEEVLPQMGPWDDEAMEADG</sequence>
<evidence type="ECO:0000313" key="2">
    <source>
        <dbReference type="EMBL" id="TBU51304.1"/>
    </source>
</evidence>
<reference evidence="2 3" key="1">
    <citation type="submission" date="2019-01" db="EMBL/GenBank/DDBJ databases">
        <title>Draft genome sequences of three monokaryotic isolates of the white-rot basidiomycete fungus Dichomitus squalens.</title>
        <authorList>
            <consortium name="DOE Joint Genome Institute"/>
            <person name="Lopez S.C."/>
            <person name="Andreopoulos B."/>
            <person name="Pangilinan J."/>
            <person name="Lipzen A."/>
            <person name="Riley R."/>
            <person name="Ahrendt S."/>
            <person name="Ng V."/>
            <person name="Barry K."/>
            <person name="Daum C."/>
            <person name="Grigoriev I.V."/>
            <person name="Hilden K.S."/>
            <person name="Makela M.R."/>
            <person name="de Vries R.P."/>
        </authorList>
    </citation>
    <scope>NUCLEOTIDE SEQUENCE [LARGE SCALE GENOMIC DNA]</scope>
    <source>
        <strain evidence="2 3">CBS 464.89</strain>
    </source>
</reference>
<proteinExistence type="predicted"/>
<name>A0A4Q9P9L6_9APHY</name>
<dbReference type="EMBL" id="ML145342">
    <property type="protein sequence ID" value="TBU51304.1"/>
    <property type="molecule type" value="Genomic_DNA"/>
</dbReference>
<keyword evidence="3" id="KW-1185">Reference proteome</keyword>
<gene>
    <name evidence="2" type="ORF">BD310DRAFT_953328</name>
</gene>
<protein>
    <submittedName>
        <fullName evidence="2">Uncharacterized protein</fullName>
    </submittedName>
</protein>
<feature type="region of interest" description="Disordered" evidence="1">
    <location>
        <begin position="1"/>
        <end position="23"/>
    </location>
</feature>
<dbReference type="AlphaFoldDB" id="A0A4Q9P9L6"/>
<feature type="compositionally biased region" description="Acidic residues" evidence="1">
    <location>
        <begin position="141"/>
        <end position="150"/>
    </location>
</feature>